<dbReference type="PANTHER" id="PTHR37799">
    <property type="entry name" value="37S RIBOSOMAL PROTEIN S25, MITOCHONDRIAL"/>
    <property type="match status" value="1"/>
</dbReference>
<comment type="similarity">
    <text evidence="2">Belongs to the mitochondrion-specific ribosomal protein mS23 family.</text>
</comment>
<evidence type="ECO:0000313" key="9">
    <source>
        <dbReference type="Proteomes" id="UP000222788"/>
    </source>
</evidence>
<keyword evidence="4" id="KW-0496">Mitochondrion</keyword>
<comment type="caution">
    <text evidence="8">The sequence shown here is derived from an EMBL/GenBank/DDBJ whole genome shotgun (WGS) entry which is preliminary data.</text>
</comment>
<evidence type="ECO:0000256" key="7">
    <source>
        <dbReference type="ARBA" id="ARBA00035421"/>
    </source>
</evidence>
<dbReference type="Pfam" id="PF13741">
    <property type="entry name" value="MRP-S25"/>
    <property type="match status" value="1"/>
</dbReference>
<keyword evidence="5" id="KW-0687">Ribonucleoprotein</keyword>
<proteinExistence type="inferred from homology"/>
<evidence type="ECO:0000256" key="1">
    <source>
        <dbReference type="ARBA" id="ARBA00004173"/>
    </source>
</evidence>
<dbReference type="InterPro" id="IPR059242">
    <property type="entry name" value="mS23_dom"/>
</dbReference>
<keyword evidence="3 8" id="KW-0689">Ribosomal protein</keyword>
<protein>
    <recommendedName>
        <fullName evidence="6">Small ribosomal subunit protein mS23</fullName>
    </recommendedName>
    <alternativeName>
        <fullName evidence="7">37S ribosomal protein S25, mitochondrial</fullName>
    </alternativeName>
</protein>
<dbReference type="AlphaFoldDB" id="A0A2C5X5K9"/>
<evidence type="ECO:0000313" key="8">
    <source>
        <dbReference type="EMBL" id="PHH53396.1"/>
    </source>
</evidence>
<keyword evidence="9" id="KW-1185">Reference proteome</keyword>
<evidence type="ECO:0000256" key="6">
    <source>
        <dbReference type="ARBA" id="ARBA00035137"/>
    </source>
</evidence>
<accession>A0A2C5X5K9</accession>
<dbReference type="InterPro" id="IPR016939">
    <property type="entry name" value="Ribosomal_mS23_fun"/>
</dbReference>
<dbReference type="CDD" id="cd23701">
    <property type="entry name" value="At1g26750"/>
    <property type="match status" value="1"/>
</dbReference>
<evidence type="ECO:0000256" key="4">
    <source>
        <dbReference type="ARBA" id="ARBA00023128"/>
    </source>
</evidence>
<sequence>MGRQIRPRKVYQAVAQSLASPILPNQKFTATRPPWFDVLHAVPPSEILTRHVAVQLNENKKALKRPGKPRNLYKPQQIRFPEDSLRANFYRDHPWELARPRQIVETDGCDAYRVDWSQGVVQPRMQLSGECVVQRQMWLMENEGLSQDEAYDKARREFYEERHLRELRSRISVEEARYVGAYFGKSRLELGMEEEDRAYERWKKLAAVETEKLAAMRSVVEADNETDDAVDVEAMVENA</sequence>
<dbReference type="PANTHER" id="PTHR37799:SF1">
    <property type="entry name" value="SMALL RIBOSOMAL SUBUNIT PROTEIN MS23"/>
    <property type="match status" value="1"/>
</dbReference>
<name>A0A2C5X5K9_9PEZI</name>
<organism evidence="8 9">
    <name type="scientific">Ceratocystis fimbriata CBS 114723</name>
    <dbReference type="NCBI Taxonomy" id="1035309"/>
    <lineage>
        <taxon>Eukaryota</taxon>
        <taxon>Fungi</taxon>
        <taxon>Dikarya</taxon>
        <taxon>Ascomycota</taxon>
        <taxon>Pezizomycotina</taxon>
        <taxon>Sordariomycetes</taxon>
        <taxon>Hypocreomycetidae</taxon>
        <taxon>Microascales</taxon>
        <taxon>Ceratocystidaceae</taxon>
        <taxon>Ceratocystis</taxon>
    </lineage>
</organism>
<dbReference type="STRING" id="1035309.A0A2C5X5K9"/>
<dbReference type="Proteomes" id="UP000222788">
    <property type="component" value="Unassembled WGS sequence"/>
</dbReference>
<evidence type="ECO:0000256" key="5">
    <source>
        <dbReference type="ARBA" id="ARBA00023274"/>
    </source>
</evidence>
<reference evidence="8 9" key="1">
    <citation type="journal article" date="2013" name="Fungal Biol.">
        <title>Analysis of microsatellite markers in the genome of the plant pathogen Ceratocystis fimbriata.</title>
        <authorList>
            <person name="Simpson M.C."/>
            <person name="Wilken P.M."/>
            <person name="Coetzee M.P."/>
            <person name="Wingfield M.J."/>
            <person name="Wingfield B.D."/>
        </authorList>
    </citation>
    <scope>NUCLEOTIDE SEQUENCE [LARGE SCALE GENOMIC DNA]</scope>
    <source>
        <strain evidence="8 9">CBS 114723</strain>
    </source>
</reference>
<dbReference type="GO" id="GO:0005763">
    <property type="term" value="C:mitochondrial small ribosomal subunit"/>
    <property type="evidence" value="ECO:0007669"/>
    <property type="project" value="InterPro"/>
</dbReference>
<dbReference type="EMBL" id="APWK03000044">
    <property type="protein sequence ID" value="PHH53396.1"/>
    <property type="molecule type" value="Genomic_DNA"/>
</dbReference>
<evidence type="ECO:0000256" key="3">
    <source>
        <dbReference type="ARBA" id="ARBA00022980"/>
    </source>
</evidence>
<dbReference type="OrthoDB" id="5542239at2759"/>
<comment type="subcellular location">
    <subcellularLocation>
        <location evidence="1">Mitochondrion</location>
    </subcellularLocation>
</comment>
<evidence type="ECO:0000256" key="2">
    <source>
        <dbReference type="ARBA" id="ARBA00009864"/>
    </source>
</evidence>
<gene>
    <name evidence="8" type="primary">RSM25</name>
    <name evidence="8" type="ORF">CFIMG_001566RA</name>
</gene>
<reference evidence="8 9" key="2">
    <citation type="journal article" date="2013" name="IMA Fungus">
        <title>IMA Genome-F 1: Ceratocystis fimbriata: Draft nuclear genome sequence for the plant pathogen, Ceratocystis fimbriata.</title>
        <authorList>
            <person name="Wilken P.M."/>
            <person name="Steenkamp E.T."/>
            <person name="Wingfield M.J."/>
            <person name="de Beer Z.W."/>
            <person name="Wingfield B.D."/>
        </authorList>
    </citation>
    <scope>NUCLEOTIDE SEQUENCE [LARGE SCALE GENOMIC DNA]</scope>
    <source>
        <strain evidence="8 9">CBS 114723</strain>
    </source>
</reference>
<dbReference type="GO" id="GO:0003735">
    <property type="term" value="F:structural constituent of ribosome"/>
    <property type="evidence" value="ECO:0007669"/>
    <property type="project" value="InterPro"/>
</dbReference>